<comment type="caution">
    <text evidence="3">The sequence shown here is derived from an EMBL/GenBank/DDBJ whole genome shotgun (WGS) entry which is preliminary data.</text>
</comment>
<name>A0ABU8X648_9BURK</name>
<dbReference type="Proteomes" id="UP001367030">
    <property type="component" value="Unassembled WGS sequence"/>
</dbReference>
<protein>
    <submittedName>
        <fullName evidence="3">Universal stress protein</fullName>
    </submittedName>
</protein>
<keyword evidence="4" id="KW-1185">Reference proteome</keyword>
<evidence type="ECO:0000259" key="2">
    <source>
        <dbReference type="Pfam" id="PF00582"/>
    </source>
</evidence>
<accession>A0ABU8X648</accession>
<comment type="similarity">
    <text evidence="1">Belongs to the universal stress protein A family.</text>
</comment>
<dbReference type="Pfam" id="PF00582">
    <property type="entry name" value="Usp"/>
    <property type="match status" value="1"/>
</dbReference>
<dbReference type="InterPro" id="IPR006016">
    <property type="entry name" value="UspA"/>
</dbReference>
<organism evidence="3 4">
    <name type="scientific">Variovorax robiniae</name>
    <dbReference type="NCBI Taxonomy" id="1836199"/>
    <lineage>
        <taxon>Bacteria</taxon>
        <taxon>Pseudomonadati</taxon>
        <taxon>Pseudomonadota</taxon>
        <taxon>Betaproteobacteria</taxon>
        <taxon>Burkholderiales</taxon>
        <taxon>Comamonadaceae</taxon>
        <taxon>Variovorax</taxon>
    </lineage>
</organism>
<dbReference type="PANTHER" id="PTHR31964:SF113">
    <property type="entry name" value="USPA DOMAIN-CONTAINING PROTEIN"/>
    <property type="match status" value="1"/>
</dbReference>
<dbReference type="CDD" id="cd00293">
    <property type="entry name" value="USP-like"/>
    <property type="match status" value="1"/>
</dbReference>
<feature type="domain" description="UspA" evidence="2">
    <location>
        <begin position="2"/>
        <end position="140"/>
    </location>
</feature>
<evidence type="ECO:0000256" key="1">
    <source>
        <dbReference type="ARBA" id="ARBA00008791"/>
    </source>
</evidence>
<dbReference type="RefSeq" id="WP_340334648.1">
    <property type="nucleotide sequence ID" value="NZ_JBBKZS010000002.1"/>
</dbReference>
<dbReference type="InterPro" id="IPR014729">
    <property type="entry name" value="Rossmann-like_a/b/a_fold"/>
</dbReference>
<gene>
    <name evidence="3" type="ORF">WKW79_08110</name>
</gene>
<proteinExistence type="inferred from homology"/>
<dbReference type="EMBL" id="JBBKZS010000002">
    <property type="protein sequence ID" value="MEJ8854528.1"/>
    <property type="molecule type" value="Genomic_DNA"/>
</dbReference>
<reference evidence="3 4" key="1">
    <citation type="submission" date="2024-03" db="EMBL/GenBank/DDBJ databases">
        <title>Novel species of the genus Variovorax.</title>
        <authorList>
            <person name="Liu Q."/>
            <person name="Xin Y.-H."/>
        </authorList>
    </citation>
    <scope>NUCLEOTIDE SEQUENCE [LARGE SCALE GENOMIC DNA]</scope>
    <source>
        <strain evidence="3 4">KACC 18901</strain>
    </source>
</reference>
<dbReference type="SUPFAM" id="SSF52402">
    <property type="entry name" value="Adenine nucleotide alpha hydrolases-like"/>
    <property type="match status" value="1"/>
</dbReference>
<dbReference type="PANTHER" id="PTHR31964">
    <property type="entry name" value="ADENINE NUCLEOTIDE ALPHA HYDROLASES-LIKE SUPERFAMILY PROTEIN"/>
    <property type="match status" value="1"/>
</dbReference>
<dbReference type="Gene3D" id="3.40.50.620">
    <property type="entry name" value="HUPs"/>
    <property type="match status" value="1"/>
</dbReference>
<evidence type="ECO:0000313" key="4">
    <source>
        <dbReference type="Proteomes" id="UP001367030"/>
    </source>
</evidence>
<sequence length="140" mass="14772">MLLASDGSEGALQAAQRLVALRDDLREGTTLNVHLLNVQRPVSGDVSRFVASGTLEDYHRERSEQALMPARALLDAAGIKHADHQRVGDPGTVIAELARTEACDLILMGARGIGTHTGAPLGSVARSTIELSAVPVMVVK</sequence>
<evidence type="ECO:0000313" key="3">
    <source>
        <dbReference type="EMBL" id="MEJ8854528.1"/>
    </source>
</evidence>
<dbReference type="InterPro" id="IPR006015">
    <property type="entry name" value="Universal_stress_UspA"/>
</dbReference>
<dbReference type="PRINTS" id="PR01438">
    <property type="entry name" value="UNVRSLSTRESS"/>
</dbReference>